<dbReference type="Pfam" id="PF06172">
    <property type="entry name" value="Cupin_5"/>
    <property type="match status" value="1"/>
</dbReference>
<dbReference type="EMBL" id="JADIKM010000006">
    <property type="protein sequence ID" value="MFK2905825.1"/>
    <property type="molecule type" value="Genomic_DNA"/>
</dbReference>
<name>A0ABW8K1D8_9GAMM</name>
<dbReference type="PANTHER" id="PTHR33387">
    <property type="entry name" value="RMLC-LIKE JELLY ROLL FOLD PROTEIN"/>
    <property type="match status" value="1"/>
</dbReference>
<evidence type="ECO:0000259" key="1">
    <source>
        <dbReference type="Pfam" id="PF06172"/>
    </source>
</evidence>
<sequence length="155" mass="16740">MHPRATALIERLALAPHVEGGHFRRIHTAAAPPGVRPALSAIHFLLAAGECSRWHRVDAEEAWHFVEGAPLELLVYHADTDRLERLRLGPLGESGSDVLPMRVVPAGAWQSARPLGDYALCTCLVAPAFEFAGFTLLDDDALAARLRELAHGTGA</sequence>
<dbReference type="Proteomes" id="UP001620460">
    <property type="component" value="Unassembled WGS sequence"/>
</dbReference>
<proteinExistence type="predicted"/>
<evidence type="ECO:0000313" key="2">
    <source>
        <dbReference type="EMBL" id="MFK2905825.1"/>
    </source>
</evidence>
<keyword evidence="3" id="KW-1185">Reference proteome</keyword>
<dbReference type="RefSeq" id="WP_404635605.1">
    <property type="nucleotide sequence ID" value="NZ_JADIKM010000006.1"/>
</dbReference>
<dbReference type="InterPro" id="IPR009327">
    <property type="entry name" value="Cupin_DUF985"/>
</dbReference>
<evidence type="ECO:0000313" key="3">
    <source>
        <dbReference type="Proteomes" id="UP001620460"/>
    </source>
</evidence>
<accession>A0ABW8K1D8</accession>
<dbReference type="CDD" id="cd06121">
    <property type="entry name" value="cupin_YML079wp"/>
    <property type="match status" value="1"/>
</dbReference>
<dbReference type="PANTHER" id="PTHR33387:SF3">
    <property type="entry name" value="DUF985 DOMAIN-CONTAINING PROTEIN"/>
    <property type="match status" value="1"/>
</dbReference>
<dbReference type="SUPFAM" id="SSF51182">
    <property type="entry name" value="RmlC-like cupins"/>
    <property type="match status" value="1"/>
</dbReference>
<comment type="caution">
    <text evidence="2">The sequence shown here is derived from an EMBL/GenBank/DDBJ whole genome shotgun (WGS) entry which is preliminary data.</text>
</comment>
<dbReference type="InterPro" id="IPR014710">
    <property type="entry name" value="RmlC-like_jellyroll"/>
</dbReference>
<feature type="domain" description="DUF985" evidence="1">
    <location>
        <begin position="7"/>
        <end position="136"/>
    </location>
</feature>
<dbReference type="Gene3D" id="2.60.120.10">
    <property type="entry name" value="Jelly Rolls"/>
    <property type="match status" value="1"/>
</dbReference>
<dbReference type="InterPro" id="IPR011051">
    <property type="entry name" value="RmlC_Cupin_sf"/>
</dbReference>
<protein>
    <submittedName>
        <fullName evidence="2">Cupin domain-containing protein</fullName>
    </submittedName>
</protein>
<gene>
    <name evidence="2" type="ORF">ISP17_17835</name>
</gene>
<organism evidence="2 3">
    <name type="scientific">Dyella ginsengisoli</name>
    <dbReference type="NCBI Taxonomy" id="363848"/>
    <lineage>
        <taxon>Bacteria</taxon>
        <taxon>Pseudomonadati</taxon>
        <taxon>Pseudomonadota</taxon>
        <taxon>Gammaproteobacteria</taxon>
        <taxon>Lysobacterales</taxon>
        <taxon>Rhodanobacteraceae</taxon>
        <taxon>Dyella</taxon>
    </lineage>
</organism>
<dbReference type="InterPro" id="IPR039935">
    <property type="entry name" value="YML079W-like"/>
</dbReference>
<reference evidence="2 3" key="1">
    <citation type="submission" date="2020-10" db="EMBL/GenBank/DDBJ databases">
        <title>Phylogeny of dyella-like bacteria.</title>
        <authorList>
            <person name="Fu J."/>
        </authorList>
    </citation>
    <scope>NUCLEOTIDE SEQUENCE [LARGE SCALE GENOMIC DNA]</scope>
    <source>
        <strain evidence="2 3">Gsoil3046</strain>
    </source>
</reference>